<evidence type="ECO:0000256" key="4">
    <source>
        <dbReference type="SAM" id="MobiDB-lite"/>
    </source>
</evidence>
<dbReference type="FunFam" id="1.10.10.60:FF:000002">
    <property type="entry name" value="Myb family transcription factor"/>
    <property type="match status" value="1"/>
</dbReference>
<dbReference type="InParanoid" id="A0A2G5EUY4"/>
<dbReference type="InterPro" id="IPR001005">
    <property type="entry name" value="SANT/Myb"/>
</dbReference>
<dbReference type="InterPro" id="IPR009057">
    <property type="entry name" value="Homeodomain-like_sf"/>
</dbReference>
<evidence type="ECO:0000313" key="7">
    <source>
        <dbReference type="Proteomes" id="UP000230069"/>
    </source>
</evidence>
<dbReference type="STRING" id="218851.A0A2G5EUY4"/>
<evidence type="ECO:0000256" key="3">
    <source>
        <dbReference type="ARBA" id="ARBA00023242"/>
    </source>
</evidence>
<dbReference type="Proteomes" id="UP000230069">
    <property type="component" value="Unassembled WGS sequence"/>
</dbReference>
<keyword evidence="2" id="KW-0804">Transcription</keyword>
<keyword evidence="1" id="KW-0805">Transcription regulation</keyword>
<protein>
    <recommendedName>
        <fullName evidence="5">HTH myb-type domain-containing protein</fullName>
    </recommendedName>
</protein>
<feature type="compositionally biased region" description="Basic and acidic residues" evidence="4">
    <location>
        <begin position="10"/>
        <end position="20"/>
    </location>
</feature>
<feature type="compositionally biased region" description="Polar residues" evidence="4">
    <location>
        <begin position="21"/>
        <end position="31"/>
    </location>
</feature>
<evidence type="ECO:0000313" key="6">
    <source>
        <dbReference type="EMBL" id="PIA59531.1"/>
    </source>
</evidence>
<evidence type="ECO:0000256" key="1">
    <source>
        <dbReference type="ARBA" id="ARBA00023015"/>
    </source>
</evidence>
<feature type="domain" description="HTH myb-type" evidence="5">
    <location>
        <begin position="74"/>
        <end position="134"/>
    </location>
</feature>
<proteinExistence type="predicted"/>
<keyword evidence="7" id="KW-1185">Reference proteome</keyword>
<dbReference type="OrthoDB" id="551907at2759"/>
<gene>
    <name evidence="6" type="ORF">AQUCO_00400431v1</name>
</gene>
<dbReference type="InterPro" id="IPR006447">
    <property type="entry name" value="Myb_dom_plants"/>
</dbReference>
<feature type="region of interest" description="Disordered" evidence="4">
    <location>
        <begin position="1"/>
        <end position="72"/>
    </location>
</feature>
<feature type="compositionally biased region" description="Acidic residues" evidence="4">
    <location>
        <begin position="33"/>
        <end position="43"/>
    </location>
</feature>
<name>A0A2G5EUY4_AQUCA</name>
<reference evidence="6 7" key="1">
    <citation type="submission" date="2017-09" db="EMBL/GenBank/DDBJ databases">
        <title>WGS assembly of Aquilegia coerulea Goldsmith.</title>
        <authorList>
            <person name="Hodges S."/>
            <person name="Kramer E."/>
            <person name="Nordborg M."/>
            <person name="Tomkins J."/>
            <person name="Borevitz J."/>
            <person name="Derieg N."/>
            <person name="Yan J."/>
            <person name="Mihaltcheva S."/>
            <person name="Hayes R.D."/>
            <person name="Rokhsar D."/>
        </authorList>
    </citation>
    <scope>NUCLEOTIDE SEQUENCE [LARGE SCALE GENOMIC DNA]</scope>
    <source>
        <strain evidence="7">cv. Goldsmith</strain>
    </source>
</reference>
<dbReference type="PANTHER" id="PTHR31314:SF175">
    <property type="entry name" value="HTH MYB-TYPE DOMAIN-CONTAINING PROTEIN"/>
    <property type="match status" value="1"/>
</dbReference>
<dbReference type="PROSITE" id="PS51294">
    <property type="entry name" value="HTH_MYB"/>
    <property type="match status" value="1"/>
</dbReference>
<dbReference type="GO" id="GO:0003677">
    <property type="term" value="F:DNA binding"/>
    <property type="evidence" value="ECO:0007669"/>
    <property type="project" value="InterPro"/>
</dbReference>
<dbReference type="EMBL" id="KZ305021">
    <property type="protein sequence ID" value="PIA59531.1"/>
    <property type="molecule type" value="Genomic_DNA"/>
</dbReference>
<dbReference type="InterPro" id="IPR017930">
    <property type="entry name" value="Myb_dom"/>
</dbReference>
<dbReference type="InterPro" id="IPR046955">
    <property type="entry name" value="PHR1-like"/>
</dbReference>
<dbReference type="FunCoup" id="A0A2G5EUY4">
    <property type="interactions" value="96"/>
</dbReference>
<sequence length="365" mass="41754">MSSMVIEATEEVRSKMKDSVSSDGNSITKSLENIEDKEDEVDQEQPMNGSSSSNSTVEENERNKSSTGVRQYVRSKTPRLRWTPDLHLRFVHAVERLGGQERATPKQVLQMMNIKGLSIAHVKSHLQMFRSKKIDDQGQVINDRRHLMGSWDHNIHNPRQLDHMLQGFTHRLASNYSDASWTTSHMSLAHSLCNGRENNVRDRLRYYASLAERNFAGSSSERKTSLSTNFLVRNEPNSMTTSRLHADQFQLRYLQHSCQPLLEQRLRESSYISQSNARREHMKSLNNADTTICRITQEERNMTAKRKVEDCDLDLNLSLNVRPGRSSDWTKGLGEEDTDINLSLSLLPPSKKGKNSIDLNNLQAE</sequence>
<dbReference type="AlphaFoldDB" id="A0A2G5EUY4"/>
<dbReference type="GO" id="GO:0003700">
    <property type="term" value="F:DNA-binding transcription factor activity"/>
    <property type="evidence" value="ECO:0007669"/>
    <property type="project" value="InterPro"/>
</dbReference>
<dbReference type="NCBIfam" id="TIGR01557">
    <property type="entry name" value="myb_SHAQKYF"/>
    <property type="match status" value="1"/>
</dbReference>
<feature type="compositionally biased region" description="Low complexity" evidence="4">
    <location>
        <begin position="44"/>
        <end position="57"/>
    </location>
</feature>
<keyword evidence="3" id="KW-0539">Nucleus</keyword>
<dbReference type="SUPFAM" id="SSF46689">
    <property type="entry name" value="Homeodomain-like"/>
    <property type="match status" value="1"/>
</dbReference>
<evidence type="ECO:0000256" key="2">
    <source>
        <dbReference type="ARBA" id="ARBA00023163"/>
    </source>
</evidence>
<dbReference type="Gene3D" id="1.10.10.60">
    <property type="entry name" value="Homeodomain-like"/>
    <property type="match status" value="1"/>
</dbReference>
<dbReference type="PANTHER" id="PTHR31314">
    <property type="entry name" value="MYB FAMILY TRANSCRIPTION FACTOR PHL7-LIKE"/>
    <property type="match status" value="1"/>
</dbReference>
<evidence type="ECO:0000259" key="5">
    <source>
        <dbReference type="PROSITE" id="PS51294"/>
    </source>
</evidence>
<accession>A0A2G5EUY4</accession>
<organism evidence="6 7">
    <name type="scientific">Aquilegia coerulea</name>
    <name type="common">Rocky mountain columbine</name>
    <dbReference type="NCBI Taxonomy" id="218851"/>
    <lineage>
        <taxon>Eukaryota</taxon>
        <taxon>Viridiplantae</taxon>
        <taxon>Streptophyta</taxon>
        <taxon>Embryophyta</taxon>
        <taxon>Tracheophyta</taxon>
        <taxon>Spermatophyta</taxon>
        <taxon>Magnoliopsida</taxon>
        <taxon>Ranunculales</taxon>
        <taxon>Ranunculaceae</taxon>
        <taxon>Thalictroideae</taxon>
        <taxon>Aquilegia</taxon>
    </lineage>
</organism>
<dbReference type="Pfam" id="PF00249">
    <property type="entry name" value="Myb_DNA-binding"/>
    <property type="match status" value="1"/>
</dbReference>